<dbReference type="Pfam" id="PF13374">
    <property type="entry name" value="TPR_10"/>
    <property type="match status" value="1"/>
</dbReference>
<dbReference type="Pfam" id="PF13432">
    <property type="entry name" value="TPR_16"/>
    <property type="match status" value="3"/>
</dbReference>
<dbReference type="Gene3D" id="1.25.40.10">
    <property type="entry name" value="Tetratricopeptide repeat domain"/>
    <property type="match status" value="2"/>
</dbReference>
<dbReference type="EMBL" id="JACHLY010000003">
    <property type="protein sequence ID" value="MBB6001332.1"/>
    <property type="molecule type" value="Genomic_DNA"/>
</dbReference>
<dbReference type="Proteomes" id="UP000578077">
    <property type="component" value="Unassembled WGS sequence"/>
</dbReference>
<proteinExistence type="predicted"/>
<comment type="caution">
    <text evidence="3">The sequence shown here is derived from an EMBL/GenBank/DDBJ whole genome shotgun (WGS) entry which is preliminary data.</text>
</comment>
<evidence type="ECO:0000313" key="4">
    <source>
        <dbReference type="Proteomes" id="UP000578077"/>
    </source>
</evidence>
<feature type="region of interest" description="Disordered" evidence="1">
    <location>
        <begin position="87"/>
        <end position="109"/>
    </location>
</feature>
<organism evidence="3 4">
    <name type="scientific">Streptomonospora salina</name>
    <dbReference type="NCBI Taxonomy" id="104205"/>
    <lineage>
        <taxon>Bacteria</taxon>
        <taxon>Bacillati</taxon>
        <taxon>Actinomycetota</taxon>
        <taxon>Actinomycetes</taxon>
        <taxon>Streptosporangiales</taxon>
        <taxon>Nocardiopsidaceae</taxon>
        <taxon>Streptomonospora</taxon>
    </lineage>
</organism>
<name>A0A841EDT0_9ACTN</name>
<dbReference type="Pfam" id="PF08238">
    <property type="entry name" value="Sel1"/>
    <property type="match status" value="1"/>
</dbReference>
<dbReference type="SMART" id="SM00671">
    <property type="entry name" value="SEL1"/>
    <property type="match status" value="7"/>
</dbReference>
<dbReference type="RefSeq" id="WP_184640635.1">
    <property type="nucleotide sequence ID" value="NZ_JACHLY010000003.1"/>
</dbReference>
<dbReference type="PANTHER" id="PTHR11102">
    <property type="entry name" value="SEL-1-LIKE PROTEIN"/>
    <property type="match status" value="1"/>
</dbReference>
<keyword evidence="4" id="KW-1185">Reference proteome</keyword>
<evidence type="ECO:0000256" key="2">
    <source>
        <dbReference type="SAM" id="Phobius"/>
    </source>
</evidence>
<dbReference type="SUPFAM" id="SSF48452">
    <property type="entry name" value="TPR-like"/>
    <property type="match status" value="1"/>
</dbReference>
<dbReference type="SUPFAM" id="SSF81901">
    <property type="entry name" value="HCP-like"/>
    <property type="match status" value="1"/>
</dbReference>
<dbReference type="InterPro" id="IPR006597">
    <property type="entry name" value="Sel1-like"/>
</dbReference>
<evidence type="ECO:0000313" key="3">
    <source>
        <dbReference type="EMBL" id="MBB6001332.1"/>
    </source>
</evidence>
<dbReference type="InterPro" id="IPR050767">
    <property type="entry name" value="Sel1_AlgK"/>
</dbReference>
<dbReference type="AlphaFoldDB" id="A0A841EDT0"/>
<keyword evidence="2" id="KW-0472">Membrane</keyword>
<sequence length="655" mass="71261">MRWLGFWVLVAVSATCAGLWAASSWDLGPFKDLPGLAGAVGAVAAVASLAVAIVLGAHQLRGRRTPTPAWVSNAAPTSRADLARLGVHSARPGPDGSRQPPYVPRDADDDLDRRLGAVASDRRGGMVLVSGGSMAGKSRALAAALARSLPKRRLVVPPEDADLTHLPAWLKRHRWRGRRGWVVWLDDLDRRLPHARLEPPLIEELGRAGAIVAATIRWQQLQNLKPATESDGRAVGYAVLRTPALVLADWSPEERDRASRSGDERLVEGAAQETVGVAAHVGGGPQLEDLWRHGPAAGHPRGYALVAAAVDLARTGLSASLARGRIEEVAELYLPPPPPAAEAADEAWGWATRVRHEVAGLLVPADHSQERWRALDYLTREDPVPAAVWEAALEEASEEDRRTVGVTAYTAGRRAVAETAWRTAVEAGDIRAMRSLGVLLKEDGRTGEAEQWWRRAAEAGDTGAMHNLGVLLKEDGRTGEAEQWWRRAAEAGHTEAMHSLGVLLKEDGRTGEAEQWWRRAAEAGDTEAMFSLGVLLYEGGRTGEAEQWWRRVADNNHTNTMFSLGVLLKEGGRTGEAEQWWRRAAEAGHTGAMHSLGVLLKVDGRTGEAEQWYRRAAEAGHTGAMVYLGLLLYEDGRNDEAGDWMRRAREAKQQQ</sequence>
<feature type="transmembrane region" description="Helical" evidence="2">
    <location>
        <begin position="37"/>
        <end position="57"/>
    </location>
</feature>
<dbReference type="PANTHER" id="PTHR11102:SF160">
    <property type="entry name" value="ERAD-ASSOCIATED E3 UBIQUITIN-PROTEIN LIGASE COMPONENT HRD3"/>
    <property type="match status" value="1"/>
</dbReference>
<evidence type="ECO:0000256" key="1">
    <source>
        <dbReference type="SAM" id="MobiDB-lite"/>
    </source>
</evidence>
<keyword evidence="2" id="KW-0812">Transmembrane</keyword>
<dbReference type="InterPro" id="IPR011990">
    <property type="entry name" value="TPR-like_helical_dom_sf"/>
</dbReference>
<keyword evidence="2" id="KW-1133">Transmembrane helix</keyword>
<protein>
    <submittedName>
        <fullName evidence="3">TPR repeat protein</fullName>
    </submittedName>
</protein>
<gene>
    <name evidence="3" type="ORF">HNR25_005163</name>
</gene>
<reference evidence="3 4" key="1">
    <citation type="submission" date="2020-08" db="EMBL/GenBank/DDBJ databases">
        <title>Sequencing the genomes of 1000 actinobacteria strains.</title>
        <authorList>
            <person name="Klenk H.-P."/>
        </authorList>
    </citation>
    <scope>NUCLEOTIDE SEQUENCE [LARGE SCALE GENOMIC DNA]</scope>
    <source>
        <strain evidence="3 4">DSM 44593</strain>
    </source>
</reference>
<accession>A0A841EDT0</accession>